<dbReference type="Gene3D" id="3.20.20.70">
    <property type="entry name" value="Aldolase class I"/>
    <property type="match status" value="1"/>
</dbReference>
<dbReference type="InterPro" id="IPR045247">
    <property type="entry name" value="Oye-like"/>
</dbReference>
<dbReference type="InterPro" id="IPR013785">
    <property type="entry name" value="Aldolase_TIM"/>
</dbReference>
<dbReference type="GO" id="GO:0016628">
    <property type="term" value="F:oxidoreductase activity, acting on the CH-CH group of donors, NAD or NADP as acceptor"/>
    <property type="evidence" value="ECO:0007669"/>
    <property type="project" value="UniProtKB-ARBA"/>
</dbReference>
<reference evidence="5 6" key="1">
    <citation type="submission" date="2020-07" db="EMBL/GenBank/DDBJ databases">
        <title>Genomic Encyclopedia of Type Strains, Phase IV (KMG-V): Genome sequencing to study the core and pangenomes of soil and plant-associated prokaryotes.</title>
        <authorList>
            <person name="Whitman W."/>
        </authorList>
    </citation>
    <scope>NUCLEOTIDE SEQUENCE [LARGE SCALE GENOMIC DNA]</scope>
    <source>
        <strain evidence="5 6">AN3</strain>
    </source>
</reference>
<comment type="cofactor">
    <cofactor evidence="1">
        <name>FMN</name>
        <dbReference type="ChEBI" id="CHEBI:58210"/>
    </cofactor>
</comment>
<dbReference type="Proteomes" id="UP000549052">
    <property type="component" value="Unassembled WGS sequence"/>
</dbReference>
<dbReference type="GO" id="GO:0005829">
    <property type="term" value="C:cytosol"/>
    <property type="evidence" value="ECO:0007669"/>
    <property type="project" value="UniProtKB-ARBA"/>
</dbReference>
<organism evidence="5 6">
    <name type="scientific">Phyllobacterium myrsinacearum</name>
    <dbReference type="NCBI Taxonomy" id="28101"/>
    <lineage>
        <taxon>Bacteria</taxon>
        <taxon>Pseudomonadati</taxon>
        <taxon>Pseudomonadota</taxon>
        <taxon>Alphaproteobacteria</taxon>
        <taxon>Hyphomicrobiales</taxon>
        <taxon>Phyllobacteriaceae</taxon>
        <taxon>Phyllobacterium</taxon>
    </lineage>
</organism>
<dbReference type="PANTHER" id="PTHR22893">
    <property type="entry name" value="NADH OXIDOREDUCTASE-RELATED"/>
    <property type="match status" value="1"/>
</dbReference>
<dbReference type="EC" id="1.-.-.-" evidence="5"/>
<feature type="domain" description="NADH:flavin oxidoreductase/NADH oxidase N-terminal" evidence="4">
    <location>
        <begin position="4"/>
        <end position="332"/>
    </location>
</feature>
<dbReference type="CDD" id="cd02933">
    <property type="entry name" value="OYE_like_FMN"/>
    <property type="match status" value="1"/>
</dbReference>
<dbReference type="GO" id="GO:0010181">
    <property type="term" value="F:FMN binding"/>
    <property type="evidence" value="ECO:0007669"/>
    <property type="project" value="InterPro"/>
</dbReference>
<keyword evidence="6" id="KW-1185">Reference proteome</keyword>
<protein>
    <submittedName>
        <fullName evidence="5">N-ethylmaleimide reductase</fullName>
        <ecNumber evidence="5">1.-.-.-</ecNumber>
    </submittedName>
</protein>
<dbReference type="Pfam" id="PF00724">
    <property type="entry name" value="Oxidored_FMN"/>
    <property type="match status" value="1"/>
</dbReference>
<name>A0A839EUU7_9HYPH</name>
<comment type="similarity">
    <text evidence="2">Belongs to the NADH:flavin oxidoreductase/NADH oxidase family.</text>
</comment>
<keyword evidence="3 5" id="KW-0560">Oxidoreductase</keyword>
<evidence type="ECO:0000259" key="4">
    <source>
        <dbReference type="Pfam" id="PF00724"/>
    </source>
</evidence>
<sequence>MAALFSPLTIGDLKLANRIVMAPMTRHRALHGKIPGSLNALYYTQRAGAGLIITESTEIDPYGAIEVPTRPGLFNDEQEAGWRLVTDAVHAAGGKIFVQLSHMGRTALPSQLRDGRWPVGPSALAAAGKIYTANRAEPYVEPQALSVDGITTIIAGFADAAARAKRARFDGIEIHGANGYLVDQFLRDGSNIRTDNYGGSVGNRTRFLLEIIEAAKEYWPTDRIAVRLSPTNPFQGMSDSDPVANFAGIAALLAPFGLAYLHIVTPVVVPEGQADVAPAIRATFHGPLIVAGGYKRDHAEDALTSGKADLVAFGEAFIANPDLPQRWRINAPLNAADKGTFYTTDAKGYTDYPSLELVED</sequence>
<dbReference type="SUPFAM" id="SSF51395">
    <property type="entry name" value="FMN-linked oxidoreductases"/>
    <property type="match status" value="1"/>
</dbReference>
<accession>A0A839EUU7</accession>
<dbReference type="EMBL" id="JACGXN010000013">
    <property type="protein sequence ID" value="MBA8881274.1"/>
    <property type="molecule type" value="Genomic_DNA"/>
</dbReference>
<proteinExistence type="inferred from homology"/>
<gene>
    <name evidence="5" type="ORF">FHW16_005012</name>
</gene>
<dbReference type="AlphaFoldDB" id="A0A839EUU7"/>
<evidence type="ECO:0000313" key="6">
    <source>
        <dbReference type="Proteomes" id="UP000549052"/>
    </source>
</evidence>
<evidence type="ECO:0000256" key="2">
    <source>
        <dbReference type="ARBA" id="ARBA00005979"/>
    </source>
</evidence>
<dbReference type="FunFam" id="3.20.20.70:FF:000059">
    <property type="entry name" value="N-ethylmaleimide reductase, FMN-linked"/>
    <property type="match status" value="1"/>
</dbReference>
<evidence type="ECO:0000313" key="5">
    <source>
        <dbReference type="EMBL" id="MBA8881274.1"/>
    </source>
</evidence>
<dbReference type="PANTHER" id="PTHR22893:SF91">
    <property type="entry name" value="NADPH DEHYDROGENASE 2-RELATED"/>
    <property type="match status" value="1"/>
</dbReference>
<evidence type="ECO:0000256" key="3">
    <source>
        <dbReference type="ARBA" id="ARBA00023002"/>
    </source>
</evidence>
<comment type="caution">
    <text evidence="5">The sequence shown here is derived from an EMBL/GenBank/DDBJ whole genome shotgun (WGS) entry which is preliminary data.</text>
</comment>
<dbReference type="RefSeq" id="WP_182551876.1">
    <property type="nucleotide sequence ID" value="NZ_JACGXN010000013.1"/>
</dbReference>
<evidence type="ECO:0000256" key="1">
    <source>
        <dbReference type="ARBA" id="ARBA00001917"/>
    </source>
</evidence>
<dbReference type="InterPro" id="IPR001155">
    <property type="entry name" value="OxRdtase_FMN_N"/>
</dbReference>